<feature type="compositionally biased region" description="Basic and acidic residues" evidence="3">
    <location>
        <begin position="878"/>
        <end position="899"/>
    </location>
</feature>
<dbReference type="OrthoDB" id="192247at2759"/>
<dbReference type="GO" id="GO:0061630">
    <property type="term" value="F:ubiquitin protein ligase activity"/>
    <property type="evidence" value="ECO:0007669"/>
    <property type="project" value="TreeGrafter"/>
</dbReference>
<dbReference type="GO" id="GO:0005778">
    <property type="term" value="C:peroxisomal membrane"/>
    <property type="evidence" value="ECO:0007669"/>
    <property type="project" value="TreeGrafter"/>
</dbReference>
<feature type="compositionally biased region" description="Polar residues" evidence="3">
    <location>
        <begin position="826"/>
        <end position="839"/>
    </location>
</feature>
<dbReference type="PANTHER" id="PTHR36754:SF2">
    <property type="entry name" value="E3 UBIQUITIN-PROTEIN LIGASE TRIM37"/>
    <property type="match status" value="1"/>
</dbReference>
<keyword evidence="7" id="KW-1185">Reference proteome</keyword>
<dbReference type="InterPro" id="IPR002083">
    <property type="entry name" value="MATH/TRAF_dom"/>
</dbReference>
<dbReference type="Gene3D" id="2.60.210.10">
    <property type="entry name" value="Apoptosis, Tumor Necrosis Factor Receptor Associated Protein 2, Chain A"/>
    <property type="match status" value="1"/>
</dbReference>
<dbReference type="InterPro" id="IPR013083">
    <property type="entry name" value="Znf_RING/FYVE/PHD"/>
</dbReference>
<evidence type="ECO:0000256" key="3">
    <source>
        <dbReference type="SAM" id="MobiDB-lite"/>
    </source>
</evidence>
<dbReference type="Pfam" id="PF22486">
    <property type="entry name" value="MATH_2"/>
    <property type="match status" value="1"/>
</dbReference>
<feature type="compositionally biased region" description="Acidic residues" evidence="3">
    <location>
        <begin position="900"/>
        <end position="910"/>
    </location>
</feature>
<feature type="compositionally biased region" description="Polar residues" evidence="3">
    <location>
        <begin position="778"/>
        <end position="795"/>
    </location>
</feature>
<dbReference type="EMBL" id="QEAP01000018">
    <property type="protein sequence ID" value="TPX77575.1"/>
    <property type="molecule type" value="Genomic_DNA"/>
</dbReference>
<dbReference type="SMART" id="SM00336">
    <property type="entry name" value="BBOX"/>
    <property type="match status" value="1"/>
</dbReference>
<keyword evidence="1" id="KW-0479">Metal-binding</keyword>
<feature type="compositionally biased region" description="Low complexity" evidence="3">
    <location>
        <begin position="477"/>
        <end position="490"/>
    </location>
</feature>
<protein>
    <recommendedName>
        <fullName evidence="8">B box-type domain-containing protein</fullName>
    </recommendedName>
</protein>
<proteinExistence type="predicted"/>
<dbReference type="Proteomes" id="UP000320333">
    <property type="component" value="Unassembled WGS sequence"/>
</dbReference>
<dbReference type="STRING" id="246404.A0A507FPS3"/>
<dbReference type="AlphaFoldDB" id="A0A507FPS3"/>
<dbReference type="InterPro" id="IPR008974">
    <property type="entry name" value="TRAF-like"/>
</dbReference>
<dbReference type="GO" id="GO:0070842">
    <property type="term" value="P:aggresome assembly"/>
    <property type="evidence" value="ECO:0007669"/>
    <property type="project" value="TreeGrafter"/>
</dbReference>
<dbReference type="GO" id="GO:0008270">
    <property type="term" value="F:zinc ion binding"/>
    <property type="evidence" value="ECO:0007669"/>
    <property type="project" value="UniProtKB-KW"/>
</dbReference>
<evidence type="ECO:0008006" key="8">
    <source>
        <dbReference type="Google" id="ProtNLM"/>
    </source>
</evidence>
<evidence type="ECO:0000313" key="6">
    <source>
        <dbReference type="EMBL" id="TPX77575.1"/>
    </source>
</evidence>
<dbReference type="SUPFAM" id="SSF49599">
    <property type="entry name" value="TRAF domain-like"/>
    <property type="match status" value="1"/>
</dbReference>
<reference evidence="6 7" key="1">
    <citation type="journal article" date="2019" name="Sci. Rep.">
        <title>Comparative genomics of chytrid fungi reveal insights into the obligate biotrophic and pathogenic lifestyle of Synchytrium endobioticum.</title>
        <authorList>
            <person name="van de Vossenberg B.T.L.H."/>
            <person name="Warris S."/>
            <person name="Nguyen H.D.T."/>
            <person name="van Gent-Pelzer M.P.E."/>
            <person name="Joly D.L."/>
            <person name="van de Geest H.C."/>
            <person name="Bonants P.J.M."/>
            <person name="Smith D.S."/>
            <person name="Levesque C.A."/>
            <person name="van der Lee T.A.J."/>
        </authorList>
    </citation>
    <scope>NUCLEOTIDE SEQUENCE [LARGE SCALE GENOMIC DNA]</scope>
    <source>
        <strain evidence="6 7">CBS 675.73</strain>
    </source>
</reference>
<feature type="compositionally biased region" description="Acidic residues" evidence="3">
    <location>
        <begin position="921"/>
        <end position="935"/>
    </location>
</feature>
<evidence type="ECO:0000259" key="4">
    <source>
        <dbReference type="PROSITE" id="PS50119"/>
    </source>
</evidence>
<dbReference type="GO" id="GO:0006513">
    <property type="term" value="P:protein monoubiquitination"/>
    <property type="evidence" value="ECO:0007669"/>
    <property type="project" value="TreeGrafter"/>
</dbReference>
<keyword evidence="2" id="KW-0862">Zinc</keyword>
<feature type="region of interest" description="Disordered" evidence="3">
    <location>
        <begin position="767"/>
        <end position="801"/>
    </location>
</feature>
<keyword evidence="2" id="KW-0863">Zinc-finger</keyword>
<dbReference type="GO" id="GO:0016235">
    <property type="term" value="C:aggresome"/>
    <property type="evidence" value="ECO:0007669"/>
    <property type="project" value="TreeGrafter"/>
</dbReference>
<organism evidence="6 7">
    <name type="scientific">Chytriomyces confervae</name>
    <dbReference type="NCBI Taxonomy" id="246404"/>
    <lineage>
        <taxon>Eukaryota</taxon>
        <taxon>Fungi</taxon>
        <taxon>Fungi incertae sedis</taxon>
        <taxon>Chytridiomycota</taxon>
        <taxon>Chytridiomycota incertae sedis</taxon>
        <taxon>Chytridiomycetes</taxon>
        <taxon>Chytridiales</taxon>
        <taxon>Chytriomycetaceae</taxon>
        <taxon>Chytriomyces</taxon>
    </lineage>
</organism>
<feature type="domain" description="MATH" evidence="5">
    <location>
        <begin position="289"/>
        <end position="433"/>
    </location>
</feature>
<comment type="caution">
    <text evidence="6">The sequence shown here is derived from an EMBL/GenBank/DDBJ whole genome shotgun (WGS) entry which is preliminary data.</text>
</comment>
<evidence type="ECO:0000259" key="5">
    <source>
        <dbReference type="PROSITE" id="PS50144"/>
    </source>
</evidence>
<feature type="compositionally biased region" description="Polar residues" evidence="3">
    <location>
        <begin position="582"/>
        <end position="592"/>
    </location>
</feature>
<dbReference type="PANTHER" id="PTHR36754">
    <property type="entry name" value="E3 UBIQUITIN-PROTEIN LIGASE TRIM37"/>
    <property type="match status" value="1"/>
</dbReference>
<dbReference type="GO" id="GO:0031625">
    <property type="term" value="F:ubiquitin protein ligase binding"/>
    <property type="evidence" value="ECO:0007669"/>
    <property type="project" value="TreeGrafter"/>
</dbReference>
<evidence type="ECO:0000313" key="7">
    <source>
        <dbReference type="Proteomes" id="UP000320333"/>
    </source>
</evidence>
<dbReference type="SUPFAM" id="SSF57845">
    <property type="entry name" value="B-box zinc-binding domain"/>
    <property type="match status" value="1"/>
</dbReference>
<feature type="region of interest" description="Disordered" evidence="3">
    <location>
        <begin position="582"/>
        <end position="639"/>
    </location>
</feature>
<accession>A0A507FPS3</accession>
<dbReference type="InterPro" id="IPR053003">
    <property type="entry name" value="TRIM_RBCC_E3_ubiq-ligases"/>
</dbReference>
<dbReference type="GO" id="GO:0051865">
    <property type="term" value="P:protein autoubiquitination"/>
    <property type="evidence" value="ECO:0007669"/>
    <property type="project" value="TreeGrafter"/>
</dbReference>
<feature type="region of interest" description="Disordered" evidence="3">
    <location>
        <begin position="472"/>
        <end position="496"/>
    </location>
</feature>
<gene>
    <name evidence="6" type="ORF">CcCBS67573_g01166</name>
</gene>
<evidence type="ECO:0000256" key="1">
    <source>
        <dbReference type="ARBA" id="ARBA00022723"/>
    </source>
</evidence>
<dbReference type="InterPro" id="IPR000315">
    <property type="entry name" value="Znf_B-box"/>
</dbReference>
<feature type="region of interest" description="Disordered" evidence="3">
    <location>
        <begin position="878"/>
        <end position="936"/>
    </location>
</feature>
<name>A0A507FPS3_9FUNG</name>
<feature type="domain" description="B box-type" evidence="4">
    <location>
        <begin position="94"/>
        <end position="136"/>
    </location>
</feature>
<dbReference type="Gene3D" id="3.30.160.60">
    <property type="entry name" value="Classic Zinc Finger"/>
    <property type="match status" value="1"/>
</dbReference>
<dbReference type="Gene3D" id="3.30.40.10">
    <property type="entry name" value="Zinc/RING finger domain, C3HC4 (zinc finger)"/>
    <property type="match status" value="1"/>
</dbReference>
<dbReference type="Pfam" id="PF00643">
    <property type="entry name" value="zf-B_box"/>
    <property type="match status" value="1"/>
</dbReference>
<dbReference type="PROSITE" id="PS50144">
    <property type="entry name" value="MATH"/>
    <property type="match status" value="1"/>
</dbReference>
<dbReference type="PROSITE" id="PS50119">
    <property type="entry name" value="ZF_BBOX"/>
    <property type="match status" value="1"/>
</dbReference>
<feature type="region of interest" description="Disordered" evidence="3">
    <location>
        <begin position="818"/>
        <end position="839"/>
    </location>
</feature>
<dbReference type="GO" id="GO:0005164">
    <property type="term" value="F:tumor necrosis factor receptor binding"/>
    <property type="evidence" value="ECO:0007669"/>
    <property type="project" value="TreeGrafter"/>
</dbReference>
<sequence length="958" mass="107568">MLYMFRDARASANVSSVQQDELRRVHADRIRTNLVDNRHLDKTQRWLTAHGNHCPHCRVPLSADNLVQCRFMDDLAKQVREAVKHGPFLSSNPGQDVLCKTHNAPLFYFCHSCNDAICSDCAVLGQNHKDHKVEHLQSVYNSHKDSVWTAIKSLFRNIKSLSEVNETVDTHFHTLRAAKAKVEFRHDKIMRLAQQHLDTQFETQAAKLVSFQRGVSHELQRLHDTVSNLQTHLKVSSKLDVIHKSTSVLDIVHKEHPAIAAADALQHHQILAHIPSVDLCFDSTLIPPYESSTLVITGFAAKMRETPDSGEACAVLSNVFSASGVDWRLKVYCNGNKGTHLSVFMQLQDGSEVTSKYQYKIELIRKALSQNPLESQQTEEFPGTDAQSVKSVREFTSDFAVGECWGYTRFYPLELLEPNGFVANDTLEIKFSVRAMDFAQKCRDLQRRLTKMESAAAAPRFKDACDLNSDELEKRNQSQQVPQKSSPSGSASRPRTDDISEIAVSRGISAGGALPQKLSTQFSESPSRLRNIAAAAEANSRPRSSLAGSLHAYESLSLELPARPYTAENGVERRHQNLSSWHSSTNVLNSDGSMGVPPAQSRRRLSVSSPVSPPNPPNGTIFQRHHSINGASQPPAFSRPAQTISIPVRSRNRLLPPLDHPNTWEAVEDDRDEYLHRPRTNDALRQSPSGRLPQLVGASQPTTSYNLQQYASNNSGNLLRMMQTRYNASSSSDSDSSRGTTNTTMLERAVQDASREFEERFSALRALDTDDEDDHDATSQAQHFSDQNPDRSTQQQDHEENEHVAALRAIYRSSEYNHEGYRSETTRSQSPTSTDNSSTIERELTAILEGSDAENDIRDAVLRDTLSRFIDRISGSIRPREDTLGSPDSRARRNSRSERDELDLDSDDMEGMYGVGRHSGDEEEEEEEEVEDNVNYEDMIERIGRSARDVRRRLFDLS</sequence>
<feature type="region of interest" description="Disordered" evidence="3">
    <location>
        <begin position="678"/>
        <end position="705"/>
    </location>
</feature>
<evidence type="ECO:0000256" key="2">
    <source>
        <dbReference type="PROSITE-ProRule" id="PRU00024"/>
    </source>
</evidence>